<gene>
    <name evidence="2" type="ORF">EHR01_06565</name>
</gene>
<keyword evidence="3" id="KW-1185">Reference proteome</keyword>
<sequence length="72" mass="8089">MHPQTTCQSLTSRLRDSGSGNVVSPSSLIAIGQSVEENAQIFLCECCRFRLEEIQRCVTPFTLLKRFVLSKK</sequence>
<comment type="caution">
    <text evidence="2">The sequence shown here is derived from an EMBL/GenBank/DDBJ whole genome shotgun (WGS) entry which is preliminary data.</text>
</comment>
<dbReference type="Proteomes" id="UP000297940">
    <property type="component" value="Unassembled WGS sequence"/>
</dbReference>
<protein>
    <submittedName>
        <fullName evidence="2">Uncharacterized protein</fullName>
    </submittedName>
</protein>
<dbReference type="EMBL" id="RQHK01000002">
    <property type="protein sequence ID" value="TGM82438.1"/>
    <property type="molecule type" value="Genomic_DNA"/>
</dbReference>
<name>A0ABY2P522_9LEPT</name>
<organism evidence="2 3">
    <name type="scientific">Leptospira mtsangambouensis</name>
    <dbReference type="NCBI Taxonomy" id="2484912"/>
    <lineage>
        <taxon>Bacteria</taxon>
        <taxon>Pseudomonadati</taxon>
        <taxon>Spirochaetota</taxon>
        <taxon>Spirochaetia</taxon>
        <taxon>Leptospirales</taxon>
        <taxon>Leptospiraceae</taxon>
        <taxon>Leptospira</taxon>
    </lineage>
</organism>
<reference evidence="3" key="1">
    <citation type="journal article" date="2019" name="PLoS Negl. Trop. Dis.">
        <title>Revisiting the worldwide diversity of Leptospira species in the environment.</title>
        <authorList>
            <person name="Vincent A.T."/>
            <person name="Schiettekatte O."/>
            <person name="Bourhy P."/>
            <person name="Veyrier F.J."/>
            <person name="Picardeau M."/>
        </authorList>
    </citation>
    <scope>NUCLEOTIDE SEQUENCE [LARGE SCALE GENOMIC DNA]</scope>
    <source>
        <strain evidence="3">201601298</strain>
    </source>
</reference>
<evidence type="ECO:0000313" key="2">
    <source>
        <dbReference type="EMBL" id="TGM82438.1"/>
    </source>
</evidence>
<proteinExistence type="predicted"/>
<feature type="region of interest" description="Disordered" evidence="1">
    <location>
        <begin position="1"/>
        <end position="22"/>
    </location>
</feature>
<evidence type="ECO:0000256" key="1">
    <source>
        <dbReference type="SAM" id="MobiDB-lite"/>
    </source>
</evidence>
<evidence type="ECO:0000313" key="3">
    <source>
        <dbReference type="Proteomes" id="UP000297940"/>
    </source>
</evidence>
<accession>A0ABY2P522</accession>